<organism evidence="11 12">
    <name type="scientific">Candidatus Faecivivens stercoripullorum</name>
    <dbReference type="NCBI Taxonomy" id="2840805"/>
    <lineage>
        <taxon>Bacteria</taxon>
        <taxon>Bacillati</taxon>
        <taxon>Bacillota</taxon>
        <taxon>Clostridia</taxon>
        <taxon>Eubacteriales</taxon>
        <taxon>Oscillospiraceae</taxon>
        <taxon>Oscillospiraceae incertae sedis</taxon>
        <taxon>Candidatus Faecivivens</taxon>
    </lineage>
</organism>
<dbReference type="InterPro" id="IPR051327">
    <property type="entry name" value="MATE_MepA_subfamily"/>
</dbReference>
<evidence type="ECO:0000313" key="11">
    <source>
        <dbReference type="EMBL" id="HIT95298.1"/>
    </source>
</evidence>
<sequence>MRIKLSDHFNRRKLIRFTLPSMVMMIFTSIYSVIDGLFVSNFVGKTPFAAINLIMPLLIIVGALGFMIGTGGTAIVSKTLGEGKKELANRYFSMLVYVTAGGGILFAIVGEIFLPTASVLLGAEGEMLENCILYGRILLASMPFFMLQNVFQSFFVTAEKPHLGLAVTVAAGVTNIVLDALFVAVFQFGLAGAAWATAISQTIGGLFPIIYFVRKNDSLLRLTKTSFSGKILLHTCTNGSSELMSNISASIVTMLYNFQLMRVAGEDGIAAYGAIMYVSFIFCAIFIGYSVGIAPVIGYHFGAGNSSELKNLLKNSLILIGIGGFLMTALSFALSAPISKIFVGYDQALYQLTVRGFQIYAFSFLLCGINIFGSAFFTALNNGLLSAVISFLRTLLFQLVCVLILPVFLGVDGIWLAITAAELAALVVTVSLLVANRKKYRYG</sequence>
<evidence type="ECO:0000256" key="3">
    <source>
        <dbReference type="ARBA" id="ARBA00022106"/>
    </source>
</evidence>
<dbReference type="GO" id="GO:0005886">
    <property type="term" value="C:plasma membrane"/>
    <property type="evidence" value="ECO:0007669"/>
    <property type="project" value="UniProtKB-SubCell"/>
</dbReference>
<feature type="transmembrane region" description="Helical" evidence="10">
    <location>
        <begin position="133"/>
        <end position="151"/>
    </location>
</feature>
<feature type="transmembrane region" description="Helical" evidence="10">
    <location>
        <begin position="387"/>
        <end position="408"/>
    </location>
</feature>
<gene>
    <name evidence="11" type="ORF">IAC43_08945</name>
</gene>
<dbReference type="Pfam" id="PF01554">
    <property type="entry name" value="MatE"/>
    <property type="match status" value="2"/>
</dbReference>
<dbReference type="CDD" id="cd13143">
    <property type="entry name" value="MATE_MepA_like"/>
    <property type="match status" value="1"/>
</dbReference>
<dbReference type="Proteomes" id="UP000824160">
    <property type="component" value="Unassembled WGS sequence"/>
</dbReference>
<feature type="transmembrane region" description="Helical" evidence="10">
    <location>
        <begin position="49"/>
        <end position="70"/>
    </location>
</feature>
<dbReference type="EMBL" id="DVLW01000245">
    <property type="protein sequence ID" value="HIT95298.1"/>
    <property type="molecule type" value="Genomic_DNA"/>
</dbReference>
<dbReference type="PIRSF" id="PIRSF006603">
    <property type="entry name" value="DinF"/>
    <property type="match status" value="1"/>
</dbReference>
<evidence type="ECO:0000313" key="12">
    <source>
        <dbReference type="Proteomes" id="UP000824160"/>
    </source>
</evidence>
<feature type="transmembrane region" description="Helical" evidence="10">
    <location>
        <begin position="163"/>
        <end position="186"/>
    </location>
</feature>
<evidence type="ECO:0000256" key="10">
    <source>
        <dbReference type="SAM" id="Phobius"/>
    </source>
</evidence>
<keyword evidence="5" id="KW-1003">Cell membrane</keyword>
<proteinExistence type="inferred from homology"/>
<feature type="transmembrane region" description="Helical" evidence="10">
    <location>
        <begin position="269"/>
        <end position="297"/>
    </location>
</feature>
<dbReference type="PANTHER" id="PTHR43823">
    <property type="entry name" value="SPORULATION PROTEIN YKVU"/>
    <property type="match status" value="1"/>
</dbReference>
<feature type="transmembrane region" description="Helical" evidence="10">
    <location>
        <begin position="317"/>
        <end position="339"/>
    </location>
</feature>
<reference evidence="11" key="1">
    <citation type="submission" date="2020-10" db="EMBL/GenBank/DDBJ databases">
        <authorList>
            <person name="Gilroy R."/>
        </authorList>
    </citation>
    <scope>NUCLEOTIDE SEQUENCE</scope>
    <source>
        <strain evidence="11">ChiBcec7-5410</strain>
    </source>
</reference>
<evidence type="ECO:0000256" key="8">
    <source>
        <dbReference type="ARBA" id="ARBA00023136"/>
    </source>
</evidence>
<dbReference type="AlphaFoldDB" id="A0A9D1H7U9"/>
<keyword evidence="9" id="KW-0046">Antibiotic resistance</keyword>
<feature type="transmembrane region" description="Helical" evidence="10">
    <location>
        <begin position="414"/>
        <end position="435"/>
    </location>
</feature>
<evidence type="ECO:0000256" key="7">
    <source>
        <dbReference type="ARBA" id="ARBA00022989"/>
    </source>
</evidence>
<dbReference type="InterPro" id="IPR045070">
    <property type="entry name" value="MATE_MepA-like"/>
</dbReference>
<evidence type="ECO:0000256" key="4">
    <source>
        <dbReference type="ARBA" id="ARBA00022448"/>
    </source>
</evidence>
<dbReference type="PANTHER" id="PTHR43823:SF3">
    <property type="entry name" value="MULTIDRUG EXPORT PROTEIN MEPA"/>
    <property type="match status" value="1"/>
</dbReference>
<keyword evidence="4" id="KW-0813">Transport</keyword>
<protein>
    <recommendedName>
        <fullName evidence="3">Multidrug export protein MepA</fullName>
    </recommendedName>
</protein>
<evidence type="ECO:0000256" key="9">
    <source>
        <dbReference type="ARBA" id="ARBA00023251"/>
    </source>
</evidence>
<comment type="caution">
    <text evidence="11">The sequence shown here is derived from an EMBL/GenBank/DDBJ whole genome shotgun (WGS) entry which is preliminary data.</text>
</comment>
<comment type="similarity">
    <text evidence="2">Belongs to the multi antimicrobial extrusion (MATE) (TC 2.A.66.1) family. MepA subfamily.</text>
</comment>
<feature type="transmembrane region" description="Helical" evidence="10">
    <location>
        <begin position="91"/>
        <end position="113"/>
    </location>
</feature>
<comment type="subcellular location">
    <subcellularLocation>
        <location evidence="1">Cell membrane</location>
        <topology evidence="1">Multi-pass membrane protein</topology>
    </subcellularLocation>
</comment>
<feature type="transmembrane region" description="Helical" evidence="10">
    <location>
        <begin position="192"/>
        <end position="213"/>
    </location>
</feature>
<evidence type="ECO:0000256" key="5">
    <source>
        <dbReference type="ARBA" id="ARBA00022475"/>
    </source>
</evidence>
<dbReference type="GO" id="GO:0015297">
    <property type="term" value="F:antiporter activity"/>
    <property type="evidence" value="ECO:0007669"/>
    <property type="project" value="InterPro"/>
</dbReference>
<feature type="transmembrane region" description="Helical" evidence="10">
    <location>
        <begin position="359"/>
        <end position="380"/>
    </location>
</feature>
<name>A0A9D1H7U9_9FIRM</name>
<accession>A0A9D1H7U9</accession>
<dbReference type="GO" id="GO:0042910">
    <property type="term" value="F:xenobiotic transmembrane transporter activity"/>
    <property type="evidence" value="ECO:0007669"/>
    <property type="project" value="InterPro"/>
</dbReference>
<keyword evidence="8 10" id="KW-0472">Membrane</keyword>
<reference evidence="11" key="2">
    <citation type="journal article" date="2021" name="PeerJ">
        <title>Extensive microbial diversity within the chicken gut microbiome revealed by metagenomics and culture.</title>
        <authorList>
            <person name="Gilroy R."/>
            <person name="Ravi A."/>
            <person name="Getino M."/>
            <person name="Pursley I."/>
            <person name="Horton D.L."/>
            <person name="Alikhan N.F."/>
            <person name="Baker D."/>
            <person name="Gharbi K."/>
            <person name="Hall N."/>
            <person name="Watson M."/>
            <person name="Adriaenssens E.M."/>
            <person name="Foster-Nyarko E."/>
            <person name="Jarju S."/>
            <person name="Secka A."/>
            <person name="Antonio M."/>
            <person name="Oren A."/>
            <person name="Chaudhuri R.R."/>
            <person name="La Ragione R."/>
            <person name="Hildebrand F."/>
            <person name="Pallen M.J."/>
        </authorList>
    </citation>
    <scope>NUCLEOTIDE SEQUENCE</scope>
    <source>
        <strain evidence="11">ChiBcec7-5410</strain>
    </source>
</reference>
<dbReference type="InterPro" id="IPR002528">
    <property type="entry name" value="MATE_fam"/>
</dbReference>
<evidence type="ECO:0000256" key="1">
    <source>
        <dbReference type="ARBA" id="ARBA00004651"/>
    </source>
</evidence>
<dbReference type="GO" id="GO:0046677">
    <property type="term" value="P:response to antibiotic"/>
    <property type="evidence" value="ECO:0007669"/>
    <property type="project" value="UniProtKB-KW"/>
</dbReference>
<feature type="transmembrane region" description="Helical" evidence="10">
    <location>
        <begin position="243"/>
        <end position="263"/>
    </location>
</feature>
<keyword evidence="6 10" id="KW-0812">Transmembrane</keyword>
<evidence type="ECO:0000256" key="2">
    <source>
        <dbReference type="ARBA" id="ARBA00008417"/>
    </source>
</evidence>
<dbReference type="InterPro" id="IPR048279">
    <property type="entry name" value="MdtK-like"/>
</dbReference>
<keyword evidence="7 10" id="KW-1133">Transmembrane helix</keyword>
<evidence type="ECO:0000256" key="6">
    <source>
        <dbReference type="ARBA" id="ARBA00022692"/>
    </source>
</evidence>
<feature type="transmembrane region" description="Helical" evidence="10">
    <location>
        <begin position="21"/>
        <end position="43"/>
    </location>
</feature>